<keyword evidence="5 6" id="KW-0472">Membrane</keyword>
<feature type="transmembrane region" description="Helical" evidence="6">
    <location>
        <begin position="119"/>
        <end position="139"/>
    </location>
</feature>
<evidence type="ECO:0000256" key="5">
    <source>
        <dbReference type="ARBA" id="ARBA00023136"/>
    </source>
</evidence>
<sequence>MSPFLLVMSLSFIAIALFISYKEKLALEKDLFIGTIRAFIQLFIIGFLLQLIFDLRSITGMVLIIVVMIAVAGQNAAQKSNYLPRTKAMVSIVGALLLAEVLTMGLLLIMNIIPSEPQYIIPISGMIIGNAMVAAGLTINRLQAELAAQKGQVLTALSLGATSRQAATLSIKKALRAGMSPSIDGMKTIGLVQLPGMMTGLIIAGASPMEAVKYQILITLVITASTAISSITVALRCYKPFFTKQHQLSLYYPKNE</sequence>
<dbReference type="GO" id="GO:0005886">
    <property type="term" value="C:plasma membrane"/>
    <property type="evidence" value="ECO:0007669"/>
    <property type="project" value="TreeGrafter"/>
</dbReference>
<dbReference type="KEGG" id="hcv:FTV88_1408"/>
<comment type="subcellular location">
    <subcellularLocation>
        <location evidence="1">Membrane</location>
        <topology evidence="1">Multi-pass membrane protein</topology>
    </subcellularLocation>
</comment>
<dbReference type="AlphaFoldDB" id="A0A5Q2N4Q5"/>
<keyword evidence="4 6" id="KW-1133">Transmembrane helix</keyword>
<proteinExistence type="inferred from homology"/>
<dbReference type="EMBL" id="CP045875">
    <property type="protein sequence ID" value="QGG47555.1"/>
    <property type="molecule type" value="Genomic_DNA"/>
</dbReference>
<evidence type="ECO:0000313" key="7">
    <source>
        <dbReference type="EMBL" id="QGG47555.1"/>
    </source>
</evidence>
<feature type="transmembrane region" description="Helical" evidence="6">
    <location>
        <begin position="189"/>
        <end position="208"/>
    </location>
</feature>
<dbReference type="InterPro" id="IPR005226">
    <property type="entry name" value="UPF0014_fam"/>
</dbReference>
<gene>
    <name evidence="7" type="ORF">FTV88_1408</name>
</gene>
<feature type="transmembrane region" description="Helical" evidence="6">
    <location>
        <begin position="6"/>
        <end position="22"/>
    </location>
</feature>
<reference evidence="8" key="1">
    <citation type="submission" date="2019-11" db="EMBL/GenBank/DDBJ databases">
        <title>Genome sequence of Heliorestis convoluta strain HH, an alkaliphilic and minimalistic phototrophic bacterium from a soda lake in Egypt.</title>
        <authorList>
            <person name="Dewey E.D."/>
            <person name="Stokes L.M."/>
            <person name="Burchell B.M."/>
            <person name="Shaffer K.N."/>
            <person name="Huntington A.M."/>
            <person name="Baker J.M."/>
            <person name="Nadendla S."/>
            <person name="Giglio M.G."/>
            <person name="Touchman J.W."/>
            <person name="Blankenship R.E."/>
            <person name="Madigan M.T."/>
            <person name="Sattley W.M."/>
        </authorList>
    </citation>
    <scope>NUCLEOTIDE SEQUENCE [LARGE SCALE GENOMIC DNA]</scope>
    <source>
        <strain evidence="8">HH</strain>
    </source>
</reference>
<dbReference type="PANTHER" id="PTHR30028">
    <property type="entry name" value="UPF0014 INNER MEMBRANE PROTEIN YBBM-RELATED"/>
    <property type="match status" value="1"/>
</dbReference>
<evidence type="ECO:0000256" key="3">
    <source>
        <dbReference type="ARBA" id="ARBA00022692"/>
    </source>
</evidence>
<protein>
    <submittedName>
        <fullName evidence="7">Protein ALUMINUM SENSITIVE 3</fullName>
    </submittedName>
</protein>
<name>A0A5Q2N4Q5_9FIRM</name>
<dbReference type="Pfam" id="PF03649">
    <property type="entry name" value="UPF0014"/>
    <property type="match status" value="1"/>
</dbReference>
<dbReference type="OrthoDB" id="9791807at2"/>
<evidence type="ECO:0000313" key="8">
    <source>
        <dbReference type="Proteomes" id="UP000366051"/>
    </source>
</evidence>
<feature type="transmembrane region" description="Helical" evidence="6">
    <location>
        <begin position="31"/>
        <end position="52"/>
    </location>
</feature>
<feature type="transmembrane region" description="Helical" evidence="6">
    <location>
        <begin position="58"/>
        <end position="77"/>
    </location>
</feature>
<comment type="similarity">
    <text evidence="2">Belongs to the UPF0014 family.</text>
</comment>
<feature type="transmembrane region" description="Helical" evidence="6">
    <location>
        <begin position="214"/>
        <end position="235"/>
    </location>
</feature>
<accession>A0A5Q2N4Q5</accession>
<evidence type="ECO:0000256" key="2">
    <source>
        <dbReference type="ARBA" id="ARBA00005268"/>
    </source>
</evidence>
<dbReference type="RefSeq" id="WP_153724910.1">
    <property type="nucleotide sequence ID" value="NZ_CP045875.1"/>
</dbReference>
<keyword evidence="3 6" id="KW-0812">Transmembrane</keyword>
<dbReference type="Proteomes" id="UP000366051">
    <property type="component" value="Chromosome"/>
</dbReference>
<evidence type="ECO:0000256" key="6">
    <source>
        <dbReference type="SAM" id="Phobius"/>
    </source>
</evidence>
<keyword evidence="8" id="KW-1185">Reference proteome</keyword>
<evidence type="ECO:0000256" key="4">
    <source>
        <dbReference type="ARBA" id="ARBA00022989"/>
    </source>
</evidence>
<dbReference type="PANTHER" id="PTHR30028:SF0">
    <property type="entry name" value="PROTEIN ALUMINUM SENSITIVE 3"/>
    <property type="match status" value="1"/>
</dbReference>
<organism evidence="7 8">
    <name type="scientific">Heliorestis convoluta</name>
    <dbReference type="NCBI Taxonomy" id="356322"/>
    <lineage>
        <taxon>Bacteria</taxon>
        <taxon>Bacillati</taxon>
        <taxon>Bacillota</taxon>
        <taxon>Clostridia</taxon>
        <taxon>Eubacteriales</taxon>
        <taxon>Heliobacteriaceae</taxon>
        <taxon>Heliorestis</taxon>
    </lineage>
</organism>
<feature type="transmembrane region" description="Helical" evidence="6">
    <location>
        <begin position="89"/>
        <end position="113"/>
    </location>
</feature>
<evidence type="ECO:0000256" key="1">
    <source>
        <dbReference type="ARBA" id="ARBA00004141"/>
    </source>
</evidence>